<dbReference type="OrthoDB" id="443402at2759"/>
<feature type="domain" description="DUF7791" evidence="5">
    <location>
        <begin position="556"/>
        <end position="702"/>
    </location>
</feature>
<dbReference type="EnsemblFungi" id="MAPG_01206T0">
    <property type="protein sequence ID" value="MAPG_01206T0"/>
    <property type="gene ID" value="MAPG_01206"/>
</dbReference>
<evidence type="ECO:0000259" key="5">
    <source>
        <dbReference type="Pfam" id="PF25053"/>
    </source>
</evidence>
<dbReference type="Proteomes" id="UP000011715">
    <property type="component" value="Unassembled WGS sequence"/>
</dbReference>
<accession>A0A0C4DN32</accession>
<evidence type="ECO:0000313" key="7">
    <source>
        <dbReference type="EnsemblFungi" id="MAPG_01206T0"/>
    </source>
</evidence>
<keyword evidence="8" id="KW-1185">Reference proteome</keyword>
<dbReference type="STRING" id="644358.A0A0C4DN32"/>
<proteinExistence type="predicted"/>
<dbReference type="VEuPathDB" id="FungiDB:MAPG_01206"/>
<evidence type="ECO:0000256" key="1">
    <source>
        <dbReference type="ARBA" id="ARBA00022737"/>
    </source>
</evidence>
<reference evidence="6" key="1">
    <citation type="submission" date="2010-05" db="EMBL/GenBank/DDBJ databases">
        <title>The Genome Sequence of Magnaporthe poae strain ATCC 64411.</title>
        <authorList>
            <consortium name="The Broad Institute Genome Sequencing Platform"/>
            <consortium name="Broad Institute Genome Sequencing Center for Infectious Disease"/>
            <person name="Ma L.-J."/>
            <person name="Dead R."/>
            <person name="Young S."/>
            <person name="Zeng Q."/>
            <person name="Koehrsen M."/>
            <person name="Alvarado L."/>
            <person name="Berlin A."/>
            <person name="Chapman S.B."/>
            <person name="Chen Z."/>
            <person name="Freedman E."/>
            <person name="Gellesch M."/>
            <person name="Goldberg J."/>
            <person name="Griggs A."/>
            <person name="Gujja S."/>
            <person name="Heilman E.R."/>
            <person name="Heiman D."/>
            <person name="Hepburn T."/>
            <person name="Howarth C."/>
            <person name="Jen D."/>
            <person name="Larson L."/>
            <person name="Mehta T."/>
            <person name="Neiman D."/>
            <person name="Pearson M."/>
            <person name="Roberts A."/>
            <person name="Saif S."/>
            <person name="Shea T."/>
            <person name="Shenoy N."/>
            <person name="Sisk P."/>
            <person name="Stolte C."/>
            <person name="Sykes S."/>
            <person name="Walk T."/>
            <person name="White J."/>
            <person name="Yandava C."/>
            <person name="Haas B."/>
            <person name="Nusbaum C."/>
            <person name="Birren B."/>
        </authorList>
    </citation>
    <scope>NUCLEOTIDE SEQUENCE</scope>
    <source>
        <strain evidence="6">ATCC 64411</strain>
    </source>
</reference>
<reference evidence="7" key="5">
    <citation type="submission" date="2015-06" db="UniProtKB">
        <authorList>
            <consortium name="EnsemblFungi"/>
        </authorList>
    </citation>
    <scope>IDENTIFICATION</scope>
    <source>
        <strain evidence="7">ATCC 64411</strain>
    </source>
</reference>
<dbReference type="SUPFAM" id="SSF52540">
    <property type="entry name" value="P-loop containing nucleoside triphosphate hydrolases"/>
    <property type="match status" value="1"/>
</dbReference>
<dbReference type="InterPro" id="IPR056693">
    <property type="entry name" value="DUF7791"/>
</dbReference>
<dbReference type="InterPro" id="IPR056884">
    <property type="entry name" value="NPHP3-like_N"/>
</dbReference>
<feature type="region of interest" description="Disordered" evidence="2">
    <location>
        <begin position="937"/>
        <end position="1021"/>
    </location>
</feature>
<feature type="compositionally biased region" description="Basic and acidic residues" evidence="2">
    <location>
        <begin position="984"/>
        <end position="996"/>
    </location>
</feature>
<reference evidence="6" key="3">
    <citation type="submission" date="2011-03" db="EMBL/GenBank/DDBJ databases">
        <title>Annotation of Magnaporthe poae ATCC 64411.</title>
        <authorList>
            <person name="Ma L.-J."/>
            <person name="Dead R."/>
            <person name="Young S.K."/>
            <person name="Zeng Q."/>
            <person name="Gargeya S."/>
            <person name="Fitzgerald M."/>
            <person name="Haas B."/>
            <person name="Abouelleil A."/>
            <person name="Alvarado L."/>
            <person name="Arachchi H.M."/>
            <person name="Berlin A."/>
            <person name="Brown A."/>
            <person name="Chapman S.B."/>
            <person name="Chen Z."/>
            <person name="Dunbar C."/>
            <person name="Freedman E."/>
            <person name="Gearin G."/>
            <person name="Gellesch M."/>
            <person name="Goldberg J."/>
            <person name="Griggs A."/>
            <person name="Gujja S."/>
            <person name="Heiman D."/>
            <person name="Howarth C."/>
            <person name="Larson L."/>
            <person name="Lui A."/>
            <person name="MacDonald P.J.P."/>
            <person name="Mehta T."/>
            <person name="Montmayeur A."/>
            <person name="Murphy C."/>
            <person name="Neiman D."/>
            <person name="Pearson M."/>
            <person name="Priest M."/>
            <person name="Roberts A."/>
            <person name="Saif S."/>
            <person name="Shea T."/>
            <person name="Shenoy N."/>
            <person name="Sisk P."/>
            <person name="Stolte C."/>
            <person name="Sykes S."/>
            <person name="Yandava C."/>
            <person name="Wortman J."/>
            <person name="Nusbaum C."/>
            <person name="Birren B."/>
        </authorList>
    </citation>
    <scope>NUCLEOTIDE SEQUENCE</scope>
    <source>
        <strain evidence="6">ATCC 64411</strain>
    </source>
</reference>
<keyword evidence="1" id="KW-0677">Repeat</keyword>
<dbReference type="InterPro" id="IPR029498">
    <property type="entry name" value="HeLo_dom"/>
</dbReference>
<organism evidence="7 8">
    <name type="scientific">Magnaporthiopsis poae (strain ATCC 64411 / 73-15)</name>
    <name type="common">Kentucky bluegrass fungus</name>
    <name type="synonym">Magnaporthe poae</name>
    <dbReference type="NCBI Taxonomy" id="644358"/>
    <lineage>
        <taxon>Eukaryota</taxon>
        <taxon>Fungi</taxon>
        <taxon>Dikarya</taxon>
        <taxon>Ascomycota</taxon>
        <taxon>Pezizomycotina</taxon>
        <taxon>Sordariomycetes</taxon>
        <taxon>Sordariomycetidae</taxon>
        <taxon>Magnaporthales</taxon>
        <taxon>Magnaporthaceae</taxon>
        <taxon>Magnaporthiopsis</taxon>
    </lineage>
</organism>
<protein>
    <submittedName>
        <fullName evidence="6 7">Uncharacterized protein</fullName>
    </submittedName>
</protein>
<feature type="domain" description="Prion-inhibition and propagation HeLo" evidence="3">
    <location>
        <begin position="5"/>
        <end position="208"/>
    </location>
</feature>
<evidence type="ECO:0000259" key="3">
    <source>
        <dbReference type="Pfam" id="PF14479"/>
    </source>
</evidence>
<dbReference type="EMBL" id="GL876966">
    <property type="protein sequence ID" value="KLU82129.1"/>
    <property type="molecule type" value="Genomic_DNA"/>
</dbReference>
<feature type="domain" description="Nephrocystin 3-like N-terminal" evidence="4">
    <location>
        <begin position="260"/>
        <end position="444"/>
    </location>
</feature>
<reference evidence="7" key="4">
    <citation type="journal article" date="2015" name="G3 (Bethesda)">
        <title>Genome sequences of three phytopathogenic species of the Magnaporthaceae family of fungi.</title>
        <authorList>
            <person name="Okagaki L.H."/>
            <person name="Nunes C.C."/>
            <person name="Sailsbery J."/>
            <person name="Clay B."/>
            <person name="Brown D."/>
            <person name="John T."/>
            <person name="Oh Y."/>
            <person name="Young N."/>
            <person name="Fitzgerald M."/>
            <person name="Haas B.J."/>
            <person name="Zeng Q."/>
            <person name="Young S."/>
            <person name="Adiconis X."/>
            <person name="Fan L."/>
            <person name="Levin J.Z."/>
            <person name="Mitchell T.K."/>
            <person name="Okubara P.A."/>
            <person name="Farman M.L."/>
            <person name="Kohn L.M."/>
            <person name="Birren B."/>
            <person name="Ma L.-J."/>
            <person name="Dean R.A."/>
        </authorList>
    </citation>
    <scope>NUCLEOTIDE SEQUENCE</scope>
    <source>
        <strain evidence="7">ATCC 64411 / 73-15</strain>
    </source>
</reference>
<evidence type="ECO:0000259" key="4">
    <source>
        <dbReference type="Pfam" id="PF24883"/>
    </source>
</evidence>
<gene>
    <name evidence="6" type="ORF">MAPG_01206</name>
</gene>
<dbReference type="InterPro" id="IPR027417">
    <property type="entry name" value="P-loop_NTPase"/>
</dbReference>
<dbReference type="Gene3D" id="1.20.120.1020">
    <property type="entry name" value="Prion-inhibition and propagation, HeLo domain"/>
    <property type="match status" value="1"/>
</dbReference>
<evidence type="ECO:0000313" key="8">
    <source>
        <dbReference type="Proteomes" id="UP000011715"/>
    </source>
</evidence>
<dbReference type="EMBL" id="ADBL01000283">
    <property type="status" value="NOT_ANNOTATED_CDS"/>
    <property type="molecule type" value="Genomic_DNA"/>
</dbReference>
<dbReference type="Pfam" id="PF14479">
    <property type="entry name" value="HeLo"/>
    <property type="match status" value="1"/>
</dbReference>
<name>A0A0C4DN32_MAGP6</name>
<dbReference type="Gene3D" id="3.40.50.300">
    <property type="entry name" value="P-loop containing nucleotide triphosphate hydrolases"/>
    <property type="match status" value="1"/>
</dbReference>
<evidence type="ECO:0000313" key="6">
    <source>
        <dbReference type="EMBL" id="KLU82129.1"/>
    </source>
</evidence>
<dbReference type="eggNOG" id="ENOG502RTJ4">
    <property type="taxonomic scope" value="Eukaryota"/>
</dbReference>
<dbReference type="Pfam" id="PF25053">
    <property type="entry name" value="DUF7791"/>
    <property type="match status" value="1"/>
</dbReference>
<dbReference type="OMA" id="FAWEREC"/>
<dbReference type="PANTHER" id="PTHR10039">
    <property type="entry name" value="AMELOGENIN"/>
    <property type="match status" value="1"/>
</dbReference>
<sequence>MEAAGLAIGIVGLAGLFKNCIELLSQISATRSMDRDYHILHAKLELEKECLLLWARQVRLFDAEQQHDRRLDDPAVFAVVKQTLEAISILMTESATMQERYGLEMSGGTDFDLALPITTVTKSRLKQLADDFGKLQLRIKDRSTGLTLPKKVRWVLADKDKFERLVQDLADFGSKLRELFTENQDAKTFKHWVHQDLASVRDPKILRLVYDATADRNDLVAEAVAESYEKLCQKEILDLLWFRSMDDRREGVSSAHSRTFEWALRKPGKYVEWGDLSAWMSVGSGLYWISGKAGSGKSTLMKYLYNSEEALLLLRHWAGNLRLVFGSFFFWALGTVEQKSQEGLSRAILYQIVEAEPGLLPVLLPRLWKEVLKGHGRAHFVPSLPSSAELSAAFESFRHLPLPRHKFCFLVDGLDEFSGSYLDAASFVKQLTRNQHVKVLVSSRPIPAYVDTFSIYPKLKLQDLTRPDIARYIQDTVGSHPYMSTLVSSQEASDIDPTTILSELTDKAVGVFLWVVLACRSVLEGFADFDRIEELLHRVDELPPELGDLFKHMLAKVEPRYREQMAKTLRVCYEKQHGPGLGSFDPTVYTLALAALDKSGMDHERLTLTIPSAKQQRAMCASMEGRLRSRCGGLVEVRLRRSACRQKSRCLCHCLGVDQAVAHSTVEFMHRTVSEFLGQEAWKLPLFRISDPMFNVNAAVCIMDLQIAKLMGEHLTKVPFSMGEPTYQYLSHVVTSTINFAQAYDKEVLDATIPILPRLEDVVNIIPRADRTGPTLQDKLNAPLVVAVEAGLANSVDHWLRTSSDEAKTLRFPLLHHALQRPMIFERCEYAINVNPVLVKSLIDHGHKPNQVFNNDGGLATTPWKEWLHSLESLDKQDLLDTVEVTGELLKGGADPSPPGQESLESIIRRSMDVASSGGYPNEFRLLLDLIDQASSEQSTATGLEDAADEEDEEDRHQEEYLFVVRPEQRAATAARTGQHRHRPDKEADPPETEMRKFRKRPLLEEPVGSSSLKRAKVRHG</sequence>
<dbReference type="PANTHER" id="PTHR10039:SF5">
    <property type="entry name" value="NACHT DOMAIN-CONTAINING PROTEIN"/>
    <property type="match status" value="1"/>
</dbReference>
<dbReference type="InterPro" id="IPR038305">
    <property type="entry name" value="HeLo_sf"/>
</dbReference>
<reference evidence="8" key="2">
    <citation type="submission" date="2010-05" db="EMBL/GenBank/DDBJ databases">
        <title>The genome sequence of Magnaporthe poae strain ATCC 64411.</title>
        <authorList>
            <person name="Ma L.-J."/>
            <person name="Dead R."/>
            <person name="Young S."/>
            <person name="Zeng Q."/>
            <person name="Koehrsen M."/>
            <person name="Alvarado L."/>
            <person name="Berlin A."/>
            <person name="Chapman S.B."/>
            <person name="Chen Z."/>
            <person name="Freedman E."/>
            <person name="Gellesch M."/>
            <person name="Goldberg J."/>
            <person name="Griggs A."/>
            <person name="Gujja S."/>
            <person name="Heilman E.R."/>
            <person name="Heiman D."/>
            <person name="Hepburn T."/>
            <person name="Howarth C."/>
            <person name="Jen D."/>
            <person name="Larson L."/>
            <person name="Mehta T."/>
            <person name="Neiman D."/>
            <person name="Pearson M."/>
            <person name="Roberts A."/>
            <person name="Saif S."/>
            <person name="Shea T."/>
            <person name="Shenoy N."/>
            <person name="Sisk P."/>
            <person name="Stolte C."/>
            <person name="Sykes S."/>
            <person name="Walk T."/>
            <person name="White J."/>
            <person name="Yandava C."/>
            <person name="Haas B."/>
            <person name="Nusbaum C."/>
            <person name="Birren B."/>
        </authorList>
    </citation>
    <scope>NUCLEOTIDE SEQUENCE [LARGE SCALE GENOMIC DNA]</scope>
    <source>
        <strain evidence="8">ATCC 64411 / 73-15</strain>
    </source>
</reference>
<dbReference type="Pfam" id="PF24883">
    <property type="entry name" value="NPHP3_N"/>
    <property type="match status" value="1"/>
</dbReference>
<dbReference type="AlphaFoldDB" id="A0A0C4DN32"/>
<evidence type="ECO:0000256" key="2">
    <source>
        <dbReference type="SAM" id="MobiDB-lite"/>
    </source>
</evidence>